<dbReference type="PATRIC" id="fig|1339327.3.peg.2872"/>
<organism evidence="3 4">
    <name type="scientific">Bacteroides fragilis str. S36L11</name>
    <dbReference type="NCBI Taxonomy" id="1339327"/>
    <lineage>
        <taxon>Bacteria</taxon>
        <taxon>Pseudomonadati</taxon>
        <taxon>Bacteroidota</taxon>
        <taxon>Bacteroidia</taxon>
        <taxon>Bacteroidales</taxon>
        <taxon>Bacteroidaceae</taxon>
        <taxon>Bacteroides</taxon>
    </lineage>
</organism>
<dbReference type="AlphaFoldDB" id="A0A015Z0Z7"/>
<dbReference type="Proteomes" id="UP000022082">
    <property type="component" value="Unassembled WGS sequence"/>
</dbReference>
<protein>
    <recommendedName>
        <fullName evidence="2">Minor fimbrium subunit Mfa1 C-terminal domain-containing protein</fullName>
    </recommendedName>
</protein>
<proteinExistence type="predicted"/>
<name>A0A015Z0Z7_BACFG</name>
<keyword evidence="1" id="KW-0732">Signal</keyword>
<gene>
    <name evidence="3" type="ORF">M136_2253</name>
</gene>
<dbReference type="Pfam" id="PF15495">
    <property type="entry name" value="Fimbrillin_C"/>
    <property type="match status" value="1"/>
</dbReference>
<feature type="signal peptide" evidence="1">
    <location>
        <begin position="1"/>
        <end position="20"/>
    </location>
</feature>
<dbReference type="RefSeq" id="WP_032556754.1">
    <property type="nucleotide sequence ID" value="NZ_JGDJ01000201.1"/>
</dbReference>
<sequence length="459" mass="50363">MKTSKIFMTTLVALTMAACSNDNDWVDQSSNPDVIAPDAYASFSINIPHASKTRAVSTDPGIAAENTVKSLHVFIYDAESPNTPTVAEFTVAGGTLTQKPAGSSTWMTSQPISTKKTDKYIFAGVNLNAEIVNYITSNGLGAFSYKDFTQEITKLADQTNGFVMFNSAYPPLTPAADLYEKKSEAENNHITISVNRVTAKAAVFQSQSFVVNGGGTMTDLKFGWRNLNKKFYFIQDNRDTLIKDYNWANYTAEDFTRGTDAINVYASADVPTSFSYATENAFQYISGTSNVDAATFISVSGVFTPTNIISAKKNPPTVAADFEIIVNPKPVDKTFFVVRTADGVANYFIDGPTAEKFAELCAANTPQMPSINGIYLLSENTYSNGLCYYHIFVNGDAVTPQAPYNIYRNQYFKININSIQAPGNPSDNFDRGEPIKPNSWIGVDIQIIPWEVIEEDHDL</sequence>
<comment type="caution">
    <text evidence="3">The sequence shown here is derived from an EMBL/GenBank/DDBJ whole genome shotgun (WGS) entry which is preliminary data.</text>
</comment>
<dbReference type="GO" id="GO:0009418">
    <property type="term" value="C:pilus shaft"/>
    <property type="evidence" value="ECO:0007669"/>
    <property type="project" value="InterPro"/>
</dbReference>
<dbReference type="Gene3D" id="2.60.40.2580">
    <property type="match status" value="1"/>
</dbReference>
<dbReference type="InterPro" id="IPR029140">
    <property type="entry name" value="Mfa1_C"/>
</dbReference>
<evidence type="ECO:0000259" key="2">
    <source>
        <dbReference type="Pfam" id="PF15495"/>
    </source>
</evidence>
<dbReference type="PROSITE" id="PS51257">
    <property type="entry name" value="PROKAR_LIPOPROTEIN"/>
    <property type="match status" value="1"/>
</dbReference>
<dbReference type="NCBIfam" id="NF038041">
    <property type="entry name" value="fim_Mfa1_fam"/>
    <property type="match status" value="1"/>
</dbReference>
<evidence type="ECO:0000313" key="4">
    <source>
        <dbReference type="Proteomes" id="UP000022082"/>
    </source>
</evidence>
<reference evidence="3 4" key="1">
    <citation type="submission" date="2014-02" db="EMBL/GenBank/DDBJ databases">
        <authorList>
            <person name="Sears C."/>
            <person name="Carroll K."/>
            <person name="Sack B.R."/>
            <person name="Qadri F."/>
            <person name="Myers L.L."/>
            <person name="Chung G.-T."/>
            <person name="Escheverria P."/>
            <person name="Fraser C.M."/>
            <person name="Sadzewicz L."/>
            <person name="Shefchek K.A."/>
            <person name="Tallon L."/>
            <person name="Das S.P."/>
            <person name="Daugherty S."/>
            <person name="Mongodin E.F."/>
        </authorList>
    </citation>
    <scope>NUCLEOTIDE SEQUENCE [LARGE SCALE GENOMIC DNA]</scope>
    <source>
        <strain evidence="3 4">S36L11</strain>
    </source>
</reference>
<accession>A0A015Z0Z7</accession>
<evidence type="ECO:0000256" key="1">
    <source>
        <dbReference type="SAM" id="SignalP"/>
    </source>
</evidence>
<dbReference type="Gene3D" id="2.60.40.3690">
    <property type="match status" value="1"/>
</dbReference>
<dbReference type="InterPro" id="IPR047786">
    <property type="entry name" value="Mfa1_fim"/>
</dbReference>
<evidence type="ECO:0000313" key="3">
    <source>
        <dbReference type="EMBL" id="EXZ28559.1"/>
    </source>
</evidence>
<feature type="domain" description="Minor fimbrium subunit Mfa1 C-terminal" evidence="2">
    <location>
        <begin position="380"/>
        <end position="456"/>
    </location>
</feature>
<feature type="chain" id="PRO_5001482746" description="Minor fimbrium subunit Mfa1 C-terminal domain-containing protein" evidence="1">
    <location>
        <begin position="21"/>
        <end position="459"/>
    </location>
</feature>
<dbReference type="EMBL" id="JGDJ01000201">
    <property type="protein sequence ID" value="EXZ28559.1"/>
    <property type="molecule type" value="Genomic_DNA"/>
</dbReference>